<keyword evidence="1" id="KW-0874">Quinone</keyword>
<dbReference type="Proteomes" id="UP000886520">
    <property type="component" value="Chromosome 17"/>
</dbReference>
<comment type="caution">
    <text evidence="7">The sequence shown here is derived from an EMBL/GenBank/DDBJ whole genome shotgun (WGS) entry which is preliminary data.</text>
</comment>
<protein>
    <submittedName>
        <fullName evidence="7">Uncharacterized protein</fullName>
    </submittedName>
</protein>
<reference evidence="7" key="1">
    <citation type="submission" date="2021-01" db="EMBL/GenBank/DDBJ databases">
        <title>Adiantum capillus-veneris genome.</title>
        <authorList>
            <person name="Fang Y."/>
            <person name="Liao Q."/>
        </authorList>
    </citation>
    <scope>NUCLEOTIDE SEQUENCE</scope>
    <source>
        <strain evidence="7">H3</strain>
        <tissue evidence="7">Leaf</tissue>
    </source>
</reference>
<accession>A0A9D4UHJ0</accession>
<keyword evidence="4" id="KW-1278">Translocase</keyword>
<sequence length="146" mass="16319">MALILGAPSLFTRLQFAAETPACSSFSQTQWSSKHHFCPVATSSVPFPTPSEPASPPKKILTMKKGDIVRVDKEKYLNSVEYLALGHPLNFKGVDYIYEDRGEILDVRIFETGEYALLGWAGISTSPAWLPTYMLIKSEKLSYKRT</sequence>
<dbReference type="EMBL" id="JABFUD020000017">
    <property type="protein sequence ID" value="KAI5067544.1"/>
    <property type="molecule type" value="Genomic_DNA"/>
</dbReference>
<evidence type="ECO:0000256" key="1">
    <source>
        <dbReference type="ARBA" id="ARBA00022719"/>
    </source>
</evidence>
<keyword evidence="5" id="KW-0520">NAD</keyword>
<proteinExistence type="predicted"/>
<dbReference type="GO" id="GO:0048038">
    <property type="term" value="F:quinone binding"/>
    <property type="evidence" value="ECO:0007669"/>
    <property type="project" value="UniProtKB-KW"/>
</dbReference>
<dbReference type="PANTHER" id="PTHR36728">
    <property type="entry name" value="NAD(P)H-QUINONE OXIDOREDUCTASE SUBUNIT O, CHLOROPLASTIC"/>
    <property type="match status" value="1"/>
</dbReference>
<dbReference type="PANTHER" id="PTHR36728:SF2">
    <property type="entry name" value="NAD(P)H-QUINONE OXIDOREDUCTASE SUBUNIT O, CHLOROPLASTIC"/>
    <property type="match status" value="1"/>
</dbReference>
<evidence type="ECO:0000256" key="6">
    <source>
        <dbReference type="ARBA" id="ARBA00023136"/>
    </source>
</evidence>
<dbReference type="InterPro" id="IPR020905">
    <property type="entry name" value="NdhO"/>
</dbReference>
<dbReference type="AlphaFoldDB" id="A0A9D4UHJ0"/>
<keyword evidence="8" id="KW-1185">Reference proteome</keyword>
<keyword evidence="2" id="KW-0521">NADP</keyword>
<organism evidence="7 8">
    <name type="scientific">Adiantum capillus-veneris</name>
    <name type="common">Maidenhair fern</name>
    <dbReference type="NCBI Taxonomy" id="13818"/>
    <lineage>
        <taxon>Eukaryota</taxon>
        <taxon>Viridiplantae</taxon>
        <taxon>Streptophyta</taxon>
        <taxon>Embryophyta</taxon>
        <taxon>Tracheophyta</taxon>
        <taxon>Polypodiopsida</taxon>
        <taxon>Polypodiidae</taxon>
        <taxon>Polypodiales</taxon>
        <taxon>Pteridineae</taxon>
        <taxon>Pteridaceae</taxon>
        <taxon>Vittarioideae</taxon>
        <taxon>Adiantum</taxon>
    </lineage>
</organism>
<dbReference type="OrthoDB" id="2014260at2759"/>
<dbReference type="Pfam" id="PF11910">
    <property type="entry name" value="NdhO"/>
    <property type="match status" value="1"/>
</dbReference>
<evidence type="ECO:0000313" key="7">
    <source>
        <dbReference type="EMBL" id="KAI5067544.1"/>
    </source>
</evidence>
<keyword evidence="3" id="KW-0618">Plastoquinone</keyword>
<evidence type="ECO:0000256" key="5">
    <source>
        <dbReference type="ARBA" id="ARBA00023027"/>
    </source>
</evidence>
<keyword evidence="6" id="KW-0472">Membrane</keyword>
<dbReference type="GO" id="GO:0005886">
    <property type="term" value="C:plasma membrane"/>
    <property type="evidence" value="ECO:0007669"/>
    <property type="project" value="InterPro"/>
</dbReference>
<gene>
    <name evidence="7" type="ORF">GOP47_0018072</name>
</gene>
<name>A0A9D4UHJ0_ADICA</name>
<evidence type="ECO:0000256" key="4">
    <source>
        <dbReference type="ARBA" id="ARBA00022967"/>
    </source>
</evidence>
<dbReference type="GO" id="GO:0016655">
    <property type="term" value="F:oxidoreductase activity, acting on NAD(P)H, quinone or similar compound as acceptor"/>
    <property type="evidence" value="ECO:0007669"/>
    <property type="project" value="InterPro"/>
</dbReference>
<evidence type="ECO:0000256" key="3">
    <source>
        <dbReference type="ARBA" id="ARBA00022957"/>
    </source>
</evidence>
<evidence type="ECO:0000313" key="8">
    <source>
        <dbReference type="Proteomes" id="UP000886520"/>
    </source>
</evidence>
<evidence type="ECO:0000256" key="2">
    <source>
        <dbReference type="ARBA" id="ARBA00022857"/>
    </source>
</evidence>